<dbReference type="GO" id="GO:0008170">
    <property type="term" value="F:N-methyltransferase activity"/>
    <property type="evidence" value="ECO:0007669"/>
    <property type="project" value="InterPro"/>
</dbReference>
<dbReference type="InterPro" id="IPR003356">
    <property type="entry name" value="DNA_methylase_A-5"/>
</dbReference>
<sequence length="273" mass="30876">FSDTEGESLLPTLRVLAWDDKDTVLHLDHAHETLKAKLRWPDDEKDVESWRTSWGSAFTLRPREVITTSKRLAVRMAEVATQIRNRANTVLEVETENGPLTKLYNAFQVALIHDLTPDDFADMYAQTVTYGLFAAACSRPAGLVAENLADMVPVTNPFLKELLGAFLEVGGKRGHIDFDELGVNDVVQLMLDADLEAVKRDFGDLRREEDPVIHFYEDFLREYDAKKKIQRGIFFTPQPVVSFIVRSVDEILRTEFGLEDGLADTATWGEMAE</sequence>
<name>X1HA62_9ZZZZ</name>
<dbReference type="InterPro" id="IPR029063">
    <property type="entry name" value="SAM-dependent_MTases_sf"/>
</dbReference>
<comment type="caution">
    <text evidence="2">The sequence shown here is derived from an EMBL/GenBank/DDBJ whole genome shotgun (WGS) entry which is preliminary data.</text>
</comment>
<evidence type="ECO:0000313" key="2">
    <source>
        <dbReference type="EMBL" id="GAH66282.1"/>
    </source>
</evidence>
<proteinExistence type="predicted"/>
<organism evidence="2">
    <name type="scientific">marine sediment metagenome</name>
    <dbReference type="NCBI Taxonomy" id="412755"/>
    <lineage>
        <taxon>unclassified sequences</taxon>
        <taxon>metagenomes</taxon>
        <taxon>ecological metagenomes</taxon>
    </lineage>
</organism>
<dbReference type="Gene3D" id="3.40.50.150">
    <property type="entry name" value="Vaccinia Virus protein VP39"/>
    <property type="match status" value="1"/>
</dbReference>
<evidence type="ECO:0000259" key="1">
    <source>
        <dbReference type="Pfam" id="PF02384"/>
    </source>
</evidence>
<gene>
    <name evidence="2" type="ORF">S03H2_40966</name>
</gene>
<feature type="non-terminal residue" evidence="2">
    <location>
        <position position="1"/>
    </location>
</feature>
<dbReference type="GO" id="GO:0003677">
    <property type="term" value="F:DNA binding"/>
    <property type="evidence" value="ECO:0007669"/>
    <property type="project" value="InterPro"/>
</dbReference>
<reference evidence="2" key="1">
    <citation type="journal article" date="2014" name="Front. Microbiol.">
        <title>High frequency of phylogenetically diverse reductive dehalogenase-homologous genes in deep subseafloor sedimentary metagenomes.</title>
        <authorList>
            <person name="Kawai M."/>
            <person name="Futagami T."/>
            <person name="Toyoda A."/>
            <person name="Takaki Y."/>
            <person name="Nishi S."/>
            <person name="Hori S."/>
            <person name="Arai W."/>
            <person name="Tsubouchi T."/>
            <person name="Morono Y."/>
            <person name="Uchiyama I."/>
            <person name="Ito T."/>
            <person name="Fujiyama A."/>
            <person name="Inagaki F."/>
            <person name="Takami H."/>
        </authorList>
    </citation>
    <scope>NUCLEOTIDE SEQUENCE</scope>
    <source>
        <strain evidence="2">Expedition CK06-06</strain>
    </source>
</reference>
<feature type="non-terminal residue" evidence="2">
    <location>
        <position position="273"/>
    </location>
</feature>
<feature type="domain" description="DNA methylase adenine-specific" evidence="1">
    <location>
        <begin position="209"/>
        <end position="250"/>
    </location>
</feature>
<dbReference type="Pfam" id="PF02384">
    <property type="entry name" value="N6_Mtase"/>
    <property type="match status" value="1"/>
</dbReference>
<dbReference type="EMBL" id="BARU01025425">
    <property type="protein sequence ID" value="GAH66282.1"/>
    <property type="molecule type" value="Genomic_DNA"/>
</dbReference>
<dbReference type="SUPFAM" id="SSF53335">
    <property type="entry name" value="S-adenosyl-L-methionine-dependent methyltransferases"/>
    <property type="match status" value="1"/>
</dbReference>
<accession>X1HA62</accession>
<protein>
    <recommendedName>
        <fullName evidence="1">DNA methylase adenine-specific domain-containing protein</fullName>
    </recommendedName>
</protein>
<dbReference type="AlphaFoldDB" id="X1HA62"/>